<gene>
    <name evidence="2" type="ORF">F2Q70_00039787</name>
</gene>
<evidence type="ECO:0000256" key="1">
    <source>
        <dbReference type="SAM" id="MobiDB-lite"/>
    </source>
</evidence>
<feature type="compositionally biased region" description="Basic and acidic residues" evidence="1">
    <location>
        <begin position="165"/>
        <end position="183"/>
    </location>
</feature>
<accession>A0A8S9KBE8</accession>
<reference evidence="2" key="1">
    <citation type="submission" date="2019-12" db="EMBL/GenBank/DDBJ databases">
        <title>Genome sequencing and annotation of Brassica cretica.</title>
        <authorList>
            <person name="Studholme D.J."/>
            <person name="Sarris P.F."/>
        </authorList>
    </citation>
    <scope>NUCLEOTIDE SEQUENCE</scope>
    <source>
        <strain evidence="2">PFS-102/07</strain>
        <tissue evidence="2">Leaf</tissue>
    </source>
</reference>
<protein>
    <submittedName>
        <fullName evidence="2">Uncharacterized protein</fullName>
    </submittedName>
</protein>
<dbReference type="EMBL" id="QGKY02000190">
    <property type="protein sequence ID" value="KAF2591509.1"/>
    <property type="molecule type" value="Genomic_DNA"/>
</dbReference>
<feature type="compositionally biased region" description="Polar residues" evidence="1">
    <location>
        <begin position="60"/>
        <end position="75"/>
    </location>
</feature>
<feature type="region of interest" description="Disordered" evidence="1">
    <location>
        <begin position="30"/>
        <end position="183"/>
    </location>
</feature>
<sequence>MTAPRVETLTYEETRVSRHLYVITASRNSAGKTHRRFTVKNTRTENPPRIPSSPDHLSPENFQPFTQQTTNLTTRSSDDDGADEATASRSQKPVDQHHIVRRGPRSQEPAVQPHKEVWSPEPEAGRPPYERCDTGNRTVHATLGKPSTPEKNPINTGRGGSKRQKQADKADRRLSLSERYRES</sequence>
<dbReference type="AlphaFoldDB" id="A0A8S9KBE8"/>
<evidence type="ECO:0000313" key="2">
    <source>
        <dbReference type="EMBL" id="KAF2591509.1"/>
    </source>
</evidence>
<organism evidence="2">
    <name type="scientific">Brassica cretica</name>
    <name type="common">Mustard</name>
    <dbReference type="NCBI Taxonomy" id="69181"/>
    <lineage>
        <taxon>Eukaryota</taxon>
        <taxon>Viridiplantae</taxon>
        <taxon>Streptophyta</taxon>
        <taxon>Embryophyta</taxon>
        <taxon>Tracheophyta</taxon>
        <taxon>Spermatophyta</taxon>
        <taxon>Magnoliopsida</taxon>
        <taxon>eudicotyledons</taxon>
        <taxon>Gunneridae</taxon>
        <taxon>Pentapetalae</taxon>
        <taxon>rosids</taxon>
        <taxon>malvids</taxon>
        <taxon>Brassicales</taxon>
        <taxon>Brassicaceae</taxon>
        <taxon>Brassiceae</taxon>
        <taxon>Brassica</taxon>
    </lineage>
</organism>
<comment type="caution">
    <text evidence="2">The sequence shown here is derived from an EMBL/GenBank/DDBJ whole genome shotgun (WGS) entry which is preliminary data.</text>
</comment>
<name>A0A8S9KBE8_BRACR</name>
<proteinExistence type="predicted"/>